<evidence type="ECO:0000313" key="2">
    <source>
        <dbReference type="Proteomes" id="UP000079169"/>
    </source>
</evidence>
<feature type="compositionally biased region" description="Basic and acidic residues" evidence="1">
    <location>
        <begin position="416"/>
        <end position="425"/>
    </location>
</feature>
<dbReference type="Proteomes" id="UP000079169">
    <property type="component" value="Unplaced"/>
</dbReference>
<feature type="region of interest" description="Disordered" evidence="1">
    <location>
        <begin position="623"/>
        <end position="650"/>
    </location>
</feature>
<dbReference type="GeneID" id="113470519"/>
<feature type="compositionally biased region" description="Acidic residues" evidence="1">
    <location>
        <begin position="692"/>
        <end position="706"/>
    </location>
</feature>
<dbReference type="STRING" id="121845.A0A3Q0J8L1"/>
<keyword evidence="2" id="KW-1185">Reference proteome</keyword>
<feature type="region of interest" description="Disordered" evidence="1">
    <location>
        <begin position="686"/>
        <end position="709"/>
    </location>
</feature>
<gene>
    <name evidence="3" type="primary">LOC113470519</name>
</gene>
<feature type="region of interest" description="Disordered" evidence="1">
    <location>
        <begin position="412"/>
        <end position="431"/>
    </location>
</feature>
<feature type="region of interest" description="Disordered" evidence="1">
    <location>
        <begin position="247"/>
        <end position="311"/>
    </location>
</feature>
<name>A0A3Q0J8L1_DIACI</name>
<dbReference type="AlphaFoldDB" id="A0A3Q0J8L1"/>
<feature type="region of interest" description="Disordered" evidence="1">
    <location>
        <begin position="755"/>
        <end position="779"/>
    </location>
</feature>
<feature type="compositionally biased region" description="Polar residues" evidence="1">
    <location>
        <begin position="508"/>
        <end position="517"/>
    </location>
</feature>
<evidence type="ECO:0000256" key="1">
    <source>
        <dbReference type="SAM" id="MobiDB-lite"/>
    </source>
</evidence>
<feature type="compositionally biased region" description="Basic and acidic residues" evidence="1">
    <location>
        <begin position="258"/>
        <end position="291"/>
    </location>
</feature>
<reference evidence="3" key="1">
    <citation type="submission" date="2025-08" db="UniProtKB">
        <authorList>
            <consortium name="RefSeq"/>
        </authorList>
    </citation>
    <scope>IDENTIFICATION</scope>
</reference>
<dbReference type="PaxDb" id="121845-A0A3Q0J8L1"/>
<organism evidence="2 3">
    <name type="scientific">Diaphorina citri</name>
    <name type="common">Asian citrus psyllid</name>
    <dbReference type="NCBI Taxonomy" id="121845"/>
    <lineage>
        <taxon>Eukaryota</taxon>
        <taxon>Metazoa</taxon>
        <taxon>Ecdysozoa</taxon>
        <taxon>Arthropoda</taxon>
        <taxon>Hexapoda</taxon>
        <taxon>Insecta</taxon>
        <taxon>Pterygota</taxon>
        <taxon>Neoptera</taxon>
        <taxon>Paraneoptera</taxon>
        <taxon>Hemiptera</taxon>
        <taxon>Sternorrhyncha</taxon>
        <taxon>Psylloidea</taxon>
        <taxon>Psyllidae</taxon>
        <taxon>Diaphorininae</taxon>
        <taxon>Diaphorina</taxon>
    </lineage>
</organism>
<accession>A0A3Q0J8L1</accession>
<dbReference type="KEGG" id="dci:113470519"/>
<proteinExistence type="predicted"/>
<dbReference type="RefSeq" id="XP_026684817.1">
    <property type="nucleotide sequence ID" value="XM_026829016.1"/>
</dbReference>
<feature type="region of interest" description="Disordered" evidence="1">
    <location>
        <begin position="501"/>
        <end position="544"/>
    </location>
</feature>
<protein>
    <submittedName>
        <fullName evidence="3">Uncharacterized protein LOC113470519</fullName>
    </submittedName>
</protein>
<sequence length="779" mass="86627">MDSIVNEPHVVDIHERPIVEANVDEGHQVVNVNQNRVSKTPNRPFDERSIGDVDSIVSEPHVSDTREKSMDASHHFDLMNAVAHQQRHQCKTPVRPIDQESIGGSEIESHAHLTPIEESYVYRRSIDEAREDEMNSRRHRRLSKTPDRPIDQVSVGLEDSIIVPGRPIPNPHGPIYQEHLGLDEDSLPESPDDAYARPFDMESIGASTVVYTTQRRGVTPKRSIDEESIGLDDASDINLVEHISRPIDEDLPEDSEGNADHLPNHKTPRDHIIGASELDHLSGCDGNKRISPEPGSHTSPYEDTEREHTILARPITPRHRRPIDEVSIGLDDDSIVHEDRERIPVDQRSVGLVSDVGISHLRSPSKEQSLAKGLATRGMANKKTPLRNNFHLEDVVRDDCQDDIFHIQPRIQGGSYRKESQRAMNERSIGLESDSKIDDISLNLEDSASEDESLDMDSNIDLNSTVISEIVTRHLAKKERRRNPFDTVSIEGETRVKRRRLNDLDEVSTGSPMQWIQDSEKSARNSSIPAQRGDTDYPKPKQGHTAFTAPANSLRHVLSKLDVTKQHAPCNRPVNTLSHAASKTNSTVTSISNLYDSDTVFSGKSQPFSISGLFTSVLSDRTTAQTPASEAPPPLTFAEPGEVSKGLRPELPAVNTSPSIALPTAPDNIPRVDNFAKSLTFSSYRDAKNSLEEEEEKLDENEEEETEKPIVEHPTLTNTQVIPVRTTSSNVEHMSTLKSVLTATYREPRAILEEDDDDDSCLNAQPGSKLGTDTGVNNI</sequence>
<feature type="region of interest" description="Disordered" evidence="1">
    <location>
        <begin position="130"/>
        <end position="151"/>
    </location>
</feature>
<evidence type="ECO:0000313" key="3">
    <source>
        <dbReference type="RefSeq" id="XP_026684817.1"/>
    </source>
</evidence>